<dbReference type="AlphaFoldDB" id="A0A427XTV8"/>
<organism evidence="2 3">
    <name type="scientific">Saitozyma podzolica</name>
    <dbReference type="NCBI Taxonomy" id="1890683"/>
    <lineage>
        <taxon>Eukaryota</taxon>
        <taxon>Fungi</taxon>
        <taxon>Dikarya</taxon>
        <taxon>Basidiomycota</taxon>
        <taxon>Agaricomycotina</taxon>
        <taxon>Tremellomycetes</taxon>
        <taxon>Tremellales</taxon>
        <taxon>Trimorphomycetaceae</taxon>
        <taxon>Saitozyma</taxon>
    </lineage>
</organism>
<name>A0A427XTV8_9TREE</name>
<accession>A0A427XTV8</accession>
<gene>
    <name evidence="2" type="ORF">EHS25_005969</name>
</gene>
<dbReference type="Proteomes" id="UP000279259">
    <property type="component" value="Unassembled WGS sequence"/>
</dbReference>
<protein>
    <submittedName>
        <fullName evidence="2">Uncharacterized protein</fullName>
    </submittedName>
</protein>
<sequence>MRCLKALLDARPQRCLAVRTVRFDARCFGYDKIPALANEPLEEQVTTAWMLGQGWHTNVDVRLRGPRNPNEPEPDPETHNESSAIFADFPKLPATRHLSVTLHEYGPSFLRAALCITPHITSLKITNGRATMEKFSLPKSPDWPPLPYLREINITLLPDNQPLVVVLLGRYPWVCDLDLVADLNYFDLPCNAATRQKILLTAAELRSPHSQIVEINPAQLHLMETRHPLYKSRKTHCPCPKFDDAFLDALAQNDNLESLGLTGCLADAIRGRRKCGHNMKKLLDGKEDSAKRSDQEREGKWLARIQRHRQERTHWIGNFDYLVDEDGQVLQ</sequence>
<proteinExistence type="predicted"/>
<dbReference type="OrthoDB" id="10303969at2759"/>
<evidence type="ECO:0000313" key="3">
    <source>
        <dbReference type="Proteomes" id="UP000279259"/>
    </source>
</evidence>
<evidence type="ECO:0000256" key="1">
    <source>
        <dbReference type="SAM" id="MobiDB-lite"/>
    </source>
</evidence>
<dbReference type="EMBL" id="RSCD01000027">
    <property type="protein sequence ID" value="RSH82259.1"/>
    <property type="molecule type" value="Genomic_DNA"/>
</dbReference>
<feature type="region of interest" description="Disordered" evidence="1">
    <location>
        <begin position="60"/>
        <end position="81"/>
    </location>
</feature>
<evidence type="ECO:0000313" key="2">
    <source>
        <dbReference type="EMBL" id="RSH82259.1"/>
    </source>
</evidence>
<reference evidence="2 3" key="1">
    <citation type="submission" date="2018-11" db="EMBL/GenBank/DDBJ databases">
        <title>Genome sequence of Saitozyma podzolica DSM 27192.</title>
        <authorList>
            <person name="Aliyu H."/>
            <person name="Gorte O."/>
            <person name="Ochsenreither K."/>
        </authorList>
    </citation>
    <scope>NUCLEOTIDE SEQUENCE [LARGE SCALE GENOMIC DNA]</scope>
    <source>
        <strain evidence="2 3">DSM 27192</strain>
    </source>
</reference>
<keyword evidence="3" id="KW-1185">Reference proteome</keyword>
<comment type="caution">
    <text evidence="2">The sequence shown here is derived from an EMBL/GenBank/DDBJ whole genome shotgun (WGS) entry which is preliminary data.</text>
</comment>